<name>A0A0A2XLM5_9PAST</name>
<keyword evidence="3" id="KW-1185">Reference proteome</keyword>
<gene>
    <name evidence="2" type="ORF">P375_06680</name>
</gene>
<dbReference type="EMBL" id="JPXY01000028">
    <property type="protein sequence ID" value="KGQ31897.1"/>
    <property type="molecule type" value="Genomic_DNA"/>
</dbReference>
<dbReference type="AlphaFoldDB" id="A0A0A2XLM5"/>
<evidence type="ECO:0000256" key="1">
    <source>
        <dbReference type="SAM" id="Phobius"/>
    </source>
</evidence>
<evidence type="ECO:0000313" key="2">
    <source>
        <dbReference type="EMBL" id="KGQ31897.1"/>
    </source>
</evidence>
<feature type="transmembrane region" description="Helical" evidence="1">
    <location>
        <begin position="7"/>
        <end position="32"/>
    </location>
</feature>
<accession>A0A0A2XLM5</accession>
<sequence length="92" mass="10713">MSEFSTVFILAMIGFKRIFAFILLAVVGFVYVHYGVKLIDLIPLSDEYYRGLLYALILPSIPLILCIIWIIKILRDPTLTKEEKINRLFGRY</sequence>
<proteinExistence type="predicted"/>
<keyword evidence="1" id="KW-0812">Transmembrane</keyword>
<comment type="caution">
    <text evidence="2">The sequence shown here is derived from an EMBL/GenBank/DDBJ whole genome shotgun (WGS) entry which is preliminary data.</text>
</comment>
<dbReference type="Proteomes" id="UP000030418">
    <property type="component" value="Unassembled WGS sequence"/>
</dbReference>
<organism evidence="2 3">
    <name type="scientific">Gallibacterium genomosp. 2</name>
    <dbReference type="NCBI Taxonomy" id="155517"/>
    <lineage>
        <taxon>Bacteria</taxon>
        <taxon>Pseudomonadati</taxon>
        <taxon>Pseudomonadota</taxon>
        <taxon>Gammaproteobacteria</taxon>
        <taxon>Pasteurellales</taxon>
        <taxon>Pasteurellaceae</taxon>
        <taxon>Gallibacterium</taxon>
    </lineage>
</organism>
<keyword evidence="1" id="KW-0472">Membrane</keyword>
<dbReference type="RefSeq" id="WP_039135652.1">
    <property type="nucleotide sequence ID" value="NZ_JPXY01000028.1"/>
</dbReference>
<reference evidence="2 3" key="1">
    <citation type="submission" date="2014-08" db="EMBL/GenBank/DDBJ databases">
        <title>Chaperone-usher fimbriae in a diverse selection of Gallibacterium genomes.</title>
        <authorList>
            <person name="Kudirkiene E."/>
            <person name="Bager R.J."/>
            <person name="Johnson T.J."/>
            <person name="Bojesen A.M."/>
        </authorList>
    </citation>
    <scope>NUCLEOTIDE SEQUENCE [LARGE SCALE GENOMIC DNA]</scope>
    <source>
        <strain evidence="2 3">CCM5976</strain>
    </source>
</reference>
<evidence type="ECO:0000313" key="3">
    <source>
        <dbReference type="Proteomes" id="UP000030418"/>
    </source>
</evidence>
<protein>
    <submittedName>
        <fullName evidence="2">Uncharacterized protein</fullName>
    </submittedName>
</protein>
<keyword evidence="1" id="KW-1133">Transmembrane helix</keyword>
<feature type="transmembrane region" description="Helical" evidence="1">
    <location>
        <begin position="52"/>
        <end position="71"/>
    </location>
</feature>